<protein>
    <submittedName>
        <fullName evidence="1">Uncharacterized protein</fullName>
    </submittedName>
</protein>
<dbReference type="Proteomes" id="UP000250169">
    <property type="component" value="Unassembled WGS sequence"/>
</dbReference>
<gene>
    <name evidence="1" type="ORF">NCTC11545_00735</name>
</gene>
<dbReference type="AlphaFoldDB" id="A0A2X2SNB5"/>
<reference evidence="1 2" key="1">
    <citation type="submission" date="2018-06" db="EMBL/GenBank/DDBJ databases">
        <authorList>
            <consortium name="Pathogen Informatics"/>
            <person name="Doyle S."/>
        </authorList>
    </citation>
    <scope>NUCLEOTIDE SEQUENCE [LARGE SCALE GENOMIC DNA]</scope>
    <source>
        <strain evidence="1 2">NCTC11545</strain>
    </source>
</reference>
<sequence>MKFHTTKTFFLALNMNEKNKLIRNYSPNGEWETIFYHNGKPSHIVRKECTIL</sequence>
<dbReference type="EMBL" id="UAVS01000001">
    <property type="protein sequence ID" value="SQA93364.1"/>
    <property type="molecule type" value="Genomic_DNA"/>
</dbReference>
<organism evidence="1 2">
    <name type="scientific">Capnocytophaga ochracea</name>
    <dbReference type="NCBI Taxonomy" id="1018"/>
    <lineage>
        <taxon>Bacteria</taxon>
        <taxon>Pseudomonadati</taxon>
        <taxon>Bacteroidota</taxon>
        <taxon>Flavobacteriia</taxon>
        <taxon>Flavobacteriales</taxon>
        <taxon>Flavobacteriaceae</taxon>
        <taxon>Capnocytophaga</taxon>
    </lineage>
</organism>
<name>A0A2X2SNB5_CAPOC</name>
<proteinExistence type="predicted"/>
<evidence type="ECO:0000313" key="1">
    <source>
        <dbReference type="EMBL" id="SQA93364.1"/>
    </source>
</evidence>
<accession>A0A2X2SNB5</accession>
<evidence type="ECO:0000313" key="2">
    <source>
        <dbReference type="Proteomes" id="UP000250169"/>
    </source>
</evidence>